<feature type="transmembrane region" description="Helical" evidence="1">
    <location>
        <begin position="20"/>
        <end position="42"/>
    </location>
</feature>
<name>A0A919CFH3_9ACTN</name>
<dbReference type="Proteomes" id="UP000638353">
    <property type="component" value="Unassembled WGS sequence"/>
</dbReference>
<keyword evidence="1" id="KW-0472">Membrane</keyword>
<evidence type="ECO:0000313" key="3">
    <source>
        <dbReference type="Proteomes" id="UP000638353"/>
    </source>
</evidence>
<evidence type="ECO:0000313" key="2">
    <source>
        <dbReference type="EMBL" id="GHD15851.1"/>
    </source>
</evidence>
<proteinExistence type="predicted"/>
<reference evidence="2" key="2">
    <citation type="submission" date="2020-09" db="EMBL/GenBank/DDBJ databases">
        <authorList>
            <person name="Sun Q."/>
            <person name="Ohkuma M."/>
        </authorList>
    </citation>
    <scope>NUCLEOTIDE SEQUENCE</scope>
    <source>
        <strain evidence="2">JCM 4637</strain>
    </source>
</reference>
<dbReference type="AlphaFoldDB" id="A0A919CFH3"/>
<dbReference type="EMBL" id="BMVC01000024">
    <property type="protein sequence ID" value="GHD15851.1"/>
    <property type="molecule type" value="Genomic_DNA"/>
</dbReference>
<keyword evidence="1" id="KW-1133">Transmembrane helix</keyword>
<sequence>MLYAGSRSFPFICPVPAGTVIGMTFLENILAGLVVAVLSWCVHRVRTRWAAPRRLSTKRGTLAMGKRIHPYRDDLPMGPHRELAELLIKLYNEWCPGYLEVAERASISTGSVTNVLKGLALVSKPVTMSAANVLALGAVRTRPHLNAEGADEALTAYTRKIQDLYERAVGEETDAPAVNGAHELWDEIVRRPWDSVLTGRLTSDVLEAMQRSSLETVSVDPYDRGVVLVIGVPDVLALYAFDEGVGPMDSTRSWEDEFADELGRRLRMVLRVRTFISENYDVEVEEDGRGK</sequence>
<evidence type="ECO:0000256" key="1">
    <source>
        <dbReference type="SAM" id="Phobius"/>
    </source>
</evidence>
<organism evidence="2 3">
    <name type="scientific">Streptomyces finlayi</name>
    <dbReference type="NCBI Taxonomy" id="67296"/>
    <lineage>
        <taxon>Bacteria</taxon>
        <taxon>Bacillati</taxon>
        <taxon>Actinomycetota</taxon>
        <taxon>Actinomycetes</taxon>
        <taxon>Kitasatosporales</taxon>
        <taxon>Streptomycetaceae</taxon>
        <taxon>Streptomyces</taxon>
    </lineage>
</organism>
<comment type="caution">
    <text evidence="2">The sequence shown here is derived from an EMBL/GenBank/DDBJ whole genome shotgun (WGS) entry which is preliminary data.</text>
</comment>
<accession>A0A919CFH3</accession>
<keyword evidence="1" id="KW-0812">Transmembrane</keyword>
<gene>
    <name evidence="2" type="ORF">GCM10010334_76300</name>
</gene>
<protein>
    <submittedName>
        <fullName evidence="2">Uncharacterized protein</fullName>
    </submittedName>
</protein>
<reference evidence="2" key="1">
    <citation type="journal article" date="2014" name="Int. J. Syst. Evol. Microbiol.">
        <title>Complete genome sequence of Corynebacterium casei LMG S-19264T (=DSM 44701T), isolated from a smear-ripened cheese.</title>
        <authorList>
            <consortium name="US DOE Joint Genome Institute (JGI-PGF)"/>
            <person name="Walter F."/>
            <person name="Albersmeier A."/>
            <person name="Kalinowski J."/>
            <person name="Ruckert C."/>
        </authorList>
    </citation>
    <scope>NUCLEOTIDE SEQUENCE</scope>
    <source>
        <strain evidence="2">JCM 4637</strain>
    </source>
</reference>